<dbReference type="PANTHER" id="PTHR43690:SF17">
    <property type="entry name" value="PROTEIN YHJJ"/>
    <property type="match status" value="1"/>
</dbReference>
<accession>A0ABW6DFE9</accession>
<dbReference type="Proteomes" id="UP001598138">
    <property type="component" value="Unassembled WGS sequence"/>
</dbReference>
<evidence type="ECO:0000313" key="9">
    <source>
        <dbReference type="Proteomes" id="UP001598138"/>
    </source>
</evidence>
<evidence type="ECO:0000313" key="8">
    <source>
        <dbReference type="EMBL" id="MFD3394658.1"/>
    </source>
</evidence>
<protein>
    <submittedName>
        <fullName evidence="8">Pitrilysin family protein</fullName>
    </submittedName>
</protein>
<comment type="caution">
    <text evidence="8">The sequence shown here is derived from an EMBL/GenBank/DDBJ whole genome shotgun (WGS) entry which is preliminary data.</text>
</comment>
<evidence type="ECO:0000256" key="5">
    <source>
        <dbReference type="ARBA" id="ARBA00023049"/>
    </source>
</evidence>
<dbReference type="PANTHER" id="PTHR43690">
    <property type="entry name" value="NARDILYSIN"/>
    <property type="match status" value="1"/>
</dbReference>
<organism evidence="8 9">
    <name type="scientific">Aquirufa avitistagni</name>
    <dbReference type="NCBI Taxonomy" id="3104728"/>
    <lineage>
        <taxon>Bacteria</taxon>
        <taxon>Pseudomonadati</taxon>
        <taxon>Bacteroidota</taxon>
        <taxon>Cytophagia</taxon>
        <taxon>Cytophagales</taxon>
        <taxon>Flectobacillaceae</taxon>
        <taxon>Aquirufa</taxon>
    </lineage>
</organism>
<comment type="similarity">
    <text evidence="1">Belongs to the peptidase M16 family.</text>
</comment>
<keyword evidence="4" id="KW-0862">Zinc</keyword>
<reference evidence="8 9" key="1">
    <citation type="submission" date="2024-03" db="EMBL/GenBank/DDBJ databases">
        <title>Aquirufa genome sequencing.</title>
        <authorList>
            <person name="Pitt A."/>
            <person name="Hahn M.W."/>
        </authorList>
    </citation>
    <scope>NUCLEOTIDE SEQUENCE [LARGE SCALE GENOMIC DNA]</scope>
    <source>
        <strain evidence="8 9">OSTEICH-129V</strain>
    </source>
</reference>
<dbReference type="EMBL" id="JBBKXZ010000003">
    <property type="protein sequence ID" value="MFD3394658.1"/>
    <property type="molecule type" value="Genomic_DNA"/>
</dbReference>
<evidence type="ECO:0000256" key="2">
    <source>
        <dbReference type="ARBA" id="ARBA00022670"/>
    </source>
</evidence>
<keyword evidence="3" id="KW-0378">Hydrolase</keyword>
<gene>
    <name evidence="8" type="ORF">U0R10_08495</name>
</gene>
<name>A0ABW6DFE9_9BACT</name>
<evidence type="ECO:0000256" key="3">
    <source>
        <dbReference type="ARBA" id="ARBA00022801"/>
    </source>
</evidence>
<dbReference type="InterPro" id="IPR011249">
    <property type="entry name" value="Metalloenz_LuxS/M16"/>
</dbReference>
<keyword evidence="9" id="KW-1185">Reference proteome</keyword>
<feature type="domain" description="Peptidase M16 C-terminal" evidence="7">
    <location>
        <begin position="168"/>
        <end position="344"/>
    </location>
</feature>
<evidence type="ECO:0000256" key="1">
    <source>
        <dbReference type="ARBA" id="ARBA00007261"/>
    </source>
</evidence>
<evidence type="ECO:0000259" key="7">
    <source>
        <dbReference type="Pfam" id="PF05193"/>
    </source>
</evidence>
<dbReference type="InterPro" id="IPR007863">
    <property type="entry name" value="Peptidase_M16_C"/>
</dbReference>
<evidence type="ECO:0000256" key="4">
    <source>
        <dbReference type="ARBA" id="ARBA00022833"/>
    </source>
</evidence>
<dbReference type="InterPro" id="IPR050626">
    <property type="entry name" value="Peptidase_M16"/>
</dbReference>
<sequence>MISYEQFTLANGLQVIVHEDPTTTLAVMDVIYDVGSRDEEAHRTGFAHLFEHLMFGGSENIPNYDTPLQRVGGENNAFTTPDLTNYYISVPSQNLETAFWLESDRMKQLAFNPESLEVQRKVVIEEFKQRYLNQPYGDLWLKFRPLIYAVHPYRWATIGADIKHIEEATLDDVKAFFARYYVPANAILVVAGKVTVDEVKVLAKKWFEPIPGGEKPERFRIQEPEQKEDRRMEISADVPADRIYRAYPVPGRYQAGFHAVDLMSDLLGRNESSFLYVHLVQDARIFDSLSAHQTGSLDPGLLVIQGQVAEGITLAEAEKALDEAIANFVQAGIQETDLQRVKNQAEASLVFGEVEVLNRAMNLAMAANAGNVDFVNTEASHIAAVPLKDLQYWAEHLFVRGKKNTLLYRKQQVA</sequence>
<dbReference type="Pfam" id="PF05193">
    <property type="entry name" value="Peptidase_M16_C"/>
    <property type="match status" value="1"/>
</dbReference>
<evidence type="ECO:0000259" key="6">
    <source>
        <dbReference type="Pfam" id="PF00675"/>
    </source>
</evidence>
<dbReference type="InterPro" id="IPR011765">
    <property type="entry name" value="Pept_M16_N"/>
</dbReference>
<feature type="domain" description="Peptidase M16 N-terminal" evidence="6">
    <location>
        <begin position="15"/>
        <end position="128"/>
    </location>
</feature>
<dbReference type="Gene3D" id="3.30.830.10">
    <property type="entry name" value="Metalloenzyme, LuxS/M16 peptidase-like"/>
    <property type="match status" value="2"/>
</dbReference>
<keyword evidence="5" id="KW-0482">Metalloprotease</keyword>
<dbReference type="SUPFAM" id="SSF63411">
    <property type="entry name" value="LuxS/MPP-like metallohydrolase"/>
    <property type="match status" value="2"/>
</dbReference>
<keyword evidence="2" id="KW-0645">Protease</keyword>
<dbReference type="RefSeq" id="WP_377983539.1">
    <property type="nucleotide sequence ID" value="NZ_JBBKXZ010000003.1"/>
</dbReference>
<dbReference type="Pfam" id="PF00675">
    <property type="entry name" value="Peptidase_M16"/>
    <property type="match status" value="1"/>
</dbReference>
<proteinExistence type="inferred from homology"/>